<name>A0AAW0BGS7_9AGAR</name>
<evidence type="ECO:0000313" key="1">
    <source>
        <dbReference type="EMBL" id="KAK7025383.1"/>
    </source>
</evidence>
<proteinExistence type="predicted"/>
<dbReference type="AlphaFoldDB" id="A0AAW0BGS7"/>
<organism evidence="1 2">
    <name type="scientific">Paramarasmius palmivorus</name>
    <dbReference type="NCBI Taxonomy" id="297713"/>
    <lineage>
        <taxon>Eukaryota</taxon>
        <taxon>Fungi</taxon>
        <taxon>Dikarya</taxon>
        <taxon>Basidiomycota</taxon>
        <taxon>Agaricomycotina</taxon>
        <taxon>Agaricomycetes</taxon>
        <taxon>Agaricomycetidae</taxon>
        <taxon>Agaricales</taxon>
        <taxon>Marasmiineae</taxon>
        <taxon>Marasmiaceae</taxon>
        <taxon>Paramarasmius</taxon>
    </lineage>
</organism>
<dbReference type="EMBL" id="JAYKXP010000115">
    <property type="protein sequence ID" value="KAK7025383.1"/>
    <property type="molecule type" value="Genomic_DNA"/>
</dbReference>
<evidence type="ECO:0000313" key="2">
    <source>
        <dbReference type="Proteomes" id="UP001383192"/>
    </source>
</evidence>
<reference evidence="1 2" key="1">
    <citation type="submission" date="2024-01" db="EMBL/GenBank/DDBJ databases">
        <title>A draft genome for a cacao thread blight-causing isolate of Paramarasmius palmivorus.</title>
        <authorList>
            <person name="Baruah I.K."/>
            <person name="Bukari Y."/>
            <person name="Amoako-Attah I."/>
            <person name="Meinhardt L.W."/>
            <person name="Bailey B.A."/>
            <person name="Cohen S.P."/>
        </authorList>
    </citation>
    <scope>NUCLEOTIDE SEQUENCE [LARGE SCALE GENOMIC DNA]</scope>
    <source>
        <strain evidence="1 2">GH-12</strain>
    </source>
</reference>
<protein>
    <submittedName>
        <fullName evidence="1">Uncharacterized protein</fullName>
    </submittedName>
</protein>
<keyword evidence="2" id="KW-1185">Reference proteome</keyword>
<gene>
    <name evidence="1" type="ORF">VNI00_016019</name>
</gene>
<sequence length="158" mass="18123">MPNIEGSKSRAYMDLTDEMLLVNKHSSGMYTALSTIYRPYKPVLSDPVDYTGGIAARLEVTWEFITSPNDFHIPEPPVGSTRDLYRRADGRYGLDDPIQHPQPFNSRSPYLPCIPARPLNDVYPFWTDISSLWKVDTPSLGVYEDKYWGVRKRNAELH</sequence>
<comment type="caution">
    <text evidence="1">The sequence shown here is derived from an EMBL/GenBank/DDBJ whole genome shotgun (WGS) entry which is preliminary data.</text>
</comment>
<accession>A0AAW0BGS7</accession>
<dbReference type="Proteomes" id="UP001383192">
    <property type="component" value="Unassembled WGS sequence"/>
</dbReference>